<dbReference type="EMBL" id="JADBEM010000001">
    <property type="protein sequence ID" value="MBE1611301.1"/>
    <property type="molecule type" value="Genomic_DNA"/>
</dbReference>
<dbReference type="AlphaFoldDB" id="A0A927N283"/>
<proteinExistence type="predicted"/>
<keyword evidence="2" id="KW-1185">Reference proteome</keyword>
<dbReference type="InterPro" id="IPR007612">
    <property type="entry name" value="LOR"/>
</dbReference>
<dbReference type="Proteomes" id="UP000638648">
    <property type="component" value="Unassembled WGS sequence"/>
</dbReference>
<evidence type="ECO:0000313" key="2">
    <source>
        <dbReference type="Proteomes" id="UP000638648"/>
    </source>
</evidence>
<dbReference type="Pfam" id="PF04525">
    <property type="entry name" value="LOR"/>
    <property type="match status" value="1"/>
</dbReference>
<gene>
    <name evidence="1" type="ORF">HEB94_008149</name>
</gene>
<organism evidence="1 2">
    <name type="scientific">Actinopolymorpha pittospori</name>
    <dbReference type="NCBI Taxonomy" id="648752"/>
    <lineage>
        <taxon>Bacteria</taxon>
        <taxon>Bacillati</taxon>
        <taxon>Actinomycetota</taxon>
        <taxon>Actinomycetes</taxon>
        <taxon>Propionibacteriales</taxon>
        <taxon>Actinopolymorphaceae</taxon>
        <taxon>Actinopolymorpha</taxon>
    </lineage>
</organism>
<protein>
    <submittedName>
        <fullName evidence="1">Uncharacterized protein YxjI</fullName>
    </submittedName>
</protein>
<reference evidence="1" key="1">
    <citation type="submission" date="2020-10" db="EMBL/GenBank/DDBJ databases">
        <title>Sequencing the genomes of 1000 actinobacteria strains.</title>
        <authorList>
            <person name="Klenk H.-P."/>
        </authorList>
    </citation>
    <scope>NUCLEOTIDE SEQUENCE</scope>
    <source>
        <strain evidence="1">DSM 45354</strain>
    </source>
</reference>
<evidence type="ECO:0000313" key="1">
    <source>
        <dbReference type="EMBL" id="MBE1611301.1"/>
    </source>
</evidence>
<dbReference type="RefSeq" id="WP_192754531.1">
    <property type="nucleotide sequence ID" value="NZ_BAABJL010000042.1"/>
</dbReference>
<name>A0A927N283_9ACTN</name>
<accession>A0A927N283</accession>
<sequence length="186" mass="21345">MDDAEFQSAERFEVRQRFTMMVNRYEVWTSGQRVAIAQQKRMAFREQVMLYADEERSVPLFGFKARSVVDLGATYDVTAADGTPVGWFRKDFAQSFLRSTWHLGQPGLGECVGQERSQVVAIARRVLDSLPWPYHFDFQTPDGRPVMSVERRFGLRDHYDVTVSDPTIDRRLVCAMAVGLDALQAR</sequence>
<comment type="caution">
    <text evidence="1">The sequence shown here is derived from an EMBL/GenBank/DDBJ whole genome shotgun (WGS) entry which is preliminary data.</text>
</comment>